<evidence type="ECO:0000313" key="3">
    <source>
        <dbReference type="EMBL" id="WOE74678.1"/>
    </source>
</evidence>
<dbReference type="InterPro" id="IPR050261">
    <property type="entry name" value="FrsA_esterase"/>
</dbReference>
<dbReference type="PANTHER" id="PTHR22946">
    <property type="entry name" value="DIENELACTONE HYDROLASE DOMAIN-CONTAINING PROTEIN-RELATED"/>
    <property type="match status" value="1"/>
</dbReference>
<dbReference type="EMBL" id="CP136594">
    <property type="protein sequence ID" value="WOE74678.1"/>
    <property type="molecule type" value="Genomic_DNA"/>
</dbReference>
<proteinExistence type="predicted"/>
<keyword evidence="4" id="KW-1185">Reference proteome</keyword>
<sequence>MAGTDEAPIIYPPIIVPEGVERKKITFWARGLAIDADIYRPQDLTDNQKVPAVAMSHGMGGDKETPGRYAARFAASGMIALTFTHTSWGNSQGRLIAAEPLPEPDENGEATVKVRMIRDSIDPLEWVDTYRAALDYLEGEPNVDPERLGAWGTSFGGGTAFYVAGEDERVKALAIQVPAVFNAPPPMAEHGKARAIQIARGDFDPIPQSEDALPGLKGTPHFARLAQFKVADKANTISVPTLILDAANEELFDIAESGAAAHTKLKARGIETYYEVIPDIDHYGIYFDGYERSCQLAHDWFQKHL</sequence>
<dbReference type="GO" id="GO:0052689">
    <property type="term" value="F:carboxylic ester hydrolase activity"/>
    <property type="evidence" value="ECO:0007669"/>
    <property type="project" value="UniProtKB-ARBA"/>
</dbReference>
<evidence type="ECO:0000256" key="1">
    <source>
        <dbReference type="ARBA" id="ARBA00022801"/>
    </source>
</evidence>
<dbReference type="InterPro" id="IPR002925">
    <property type="entry name" value="Dienelactn_hydro"/>
</dbReference>
<gene>
    <name evidence="3" type="ORF">RB602_12600</name>
</gene>
<dbReference type="Gene3D" id="3.40.50.1820">
    <property type="entry name" value="alpha/beta hydrolase"/>
    <property type="match status" value="1"/>
</dbReference>
<dbReference type="PANTHER" id="PTHR22946:SF9">
    <property type="entry name" value="POLYKETIDE TRANSFERASE AF380"/>
    <property type="match status" value="1"/>
</dbReference>
<dbReference type="Pfam" id="PF01738">
    <property type="entry name" value="DLH"/>
    <property type="match status" value="1"/>
</dbReference>
<dbReference type="AlphaFoldDB" id="A0AA97F7G9"/>
<organism evidence="3 4">
    <name type="scientific">Alterisphingorhabdus coralli</name>
    <dbReference type="NCBI Taxonomy" id="3071408"/>
    <lineage>
        <taxon>Bacteria</taxon>
        <taxon>Pseudomonadati</taxon>
        <taxon>Pseudomonadota</taxon>
        <taxon>Alphaproteobacteria</taxon>
        <taxon>Sphingomonadales</taxon>
        <taxon>Sphingomonadaceae</taxon>
        <taxon>Alterisphingorhabdus (ex Yan et al. 2024)</taxon>
    </lineage>
</organism>
<feature type="domain" description="Dienelactone hydrolase" evidence="2">
    <location>
        <begin position="46"/>
        <end position="208"/>
    </location>
</feature>
<evidence type="ECO:0000259" key="2">
    <source>
        <dbReference type="Pfam" id="PF01738"/>
    </source>
</evidence>
<dbReference type="KEGG" id="acoa:RB602_12600"/>
<dbReference type="RefSeq" id="WP_317080938.1">
    <property type="nucleotide sequence ID" value="NZ_CP136594.1"/>
</dbReference>
<name>A0AA97F7G9_9SPHN</name>
<protein>
    <submittedName>
        <fullName evidence="3">Dienelactone hydrolase family protein</fullName>
    </submittedName>
</protein>
<dbReference type="InterPro" id="IPR029058">
    <property type="entry name" value="AB_hydrolase_fold"/>
</dbReference>
<dbReference type="SUPFAM" id="SSF53474">
    <property type="entry name" value="alpha/beta-Hydrolases"/>
    <property type="match status" value="1"/>
</dbReference>
<dbReference type="Proteomes" id="UP001302429">
    <property type="component" value="Chromosome"/>
</dbReference>
<keyword evidence="1 3" id="KW-0378">Hydrolase</keyword>
<evidence type="ECO:0000313" key="4">
    <source>
        <dbReference type="Proteomes" id="UP001302429"/>
    </source>
</evidence>
<reference evidence="3 4" key="1">
    <citation type="submission" date="2023-10" db="EMBL/GenBank/DDBJ databases">
        <title>Complete genome sequence of a Sphingomonadaceae bacterium.</title>
        <authorList>
            <person name="Yan C."/>
        </authorList>
    </citation>
    <scope>NUCLEOTIDE SEQUENCE [LARGE SCALE GENOMIC DNA]</scope>
    <source>
        <strain evidence="3 4">SCSIO 66989</strain>
    </source>
</reference>
<accession>A0AA97F7G9</accession>